<dbReference type="Proteomes" id="UP001159428">
    <property type="component" value="Unassembled WGS sequence"/>
</dbReference>
<dbReference type="SMART" id="SM00591">
    <property type="entry name" value="RWD"/>
    <property type="match status" value="1"/>
</dbReference>
<reference evidence="3 4" key="1">
    <citation type="submission" date="2022-05" db="EMBL/GenBank/DDBJ databases">
        <authorList>
            <consortium name="Genoscope - CEA"/>
            <person name="William W."/>
        </authorList>
    </citation>
    <scope>NUCLEOTIDE SEQUENCE [LARGE SCALE GENOMIC DNA]</scope>
</reference>
<dbReference type="PANTHER" id="PTHR21275:SF1">
    <property type="entry name" value="RWD DOMAIN-CONTAINING PROTEIN 4"/>
    <property type="match status" value="1"/>
</dbReference>
<dbReference type="Gene3D" id="3.10.110.10">
    <property type="entry name" value="Ubiquitin Conjugating Enzyme"/>
    <property type="match status" value="1"/>
</dbReference>
<name>A0AAU9XUV6_9CNID</name>
<dbReference type="Pfam" id="PF05773">
    <property type="entry name" value="RWD"/>
    <property type="match status" value="1"/>
</dbReference>
<dbReference type="EMBL" id="CALNXJ010000068">
    <property type="protein sequence ID" value="CAH3158729.1"/>
    <property type="molecule type" value="Genomic_DNA"/>
</dbReference>
<organism evidence="3 4">
    <name type="scientific">Pocillopora meandrina</name>
    <dbReference type="NCBI Taxonomy" id="46732"/>
    <lineage>
        <taxon>Eukaryota</taxon>
        <taxon>Metazoa</taxon>
        <taxon>Cnidaria</taxon>
        <taxon>Anthozoa</taxon>
        <taxon>Hexacorallia</taxon>
        <taxon>Scleractinia</taxon>
        <taxon>Astrocoeniina</taxon>
        <taxon>Pocilloporidae</taxon>
        <taxon>Pocillopora</taxon>
    </lineage>
</organism>
<comment type="caution">
    <text evidence="3">The sequence shown here is derived from an EMBL/GenBank/DDBJ whole genome shotgun (WGS) entry which is preliminary data.</text>
</comment>
<feature type="region of interest" description="Disordered" evidence="1">
    <location>
        <begin position="125"/>
        <end position="165"/>
    </location>
</feature>
<gene>
    <name evidence="3" type="ORF">PMEA_00030620</name>
</gene>
<sequence>MSCSSDQEDEREVLRSIFDADENFIEVNSTTFQYKFGEDGHTQSFLLEISWPLDYPTCLPNINLDAFYNKHITSKVKETITYRIKEQCEMCLGTAMTYSIFDWAKEHLHELLEDNQEQVSTPSSIVELGKQIPKEDSNTQSKKKDKREILTKAQKRRQADRTNFKGERERGWNWVDVVKHLSKTGSKDQ</sequence>
<evidence type="ECO:0000313" key="3">
    <source>
        <dbReference type="EMBL" id="CAH3158729.1"/>
    </source>
</evidence>
<accession>A0AAU9XUV6</accession>
<evidence type="ECO:0000313" key="4">
    <source>
        <dbReference type="Proteomes" id="UP001159428"/>
    </source>
</evidence>
<dbReference type="InterPro" id="IPR006575">
    <property type="entry name" value="RWD_dom"/>
</dbReference>
<feature type="domain" description="RWD" evidence="2">
    <location>
        <begin position="9"/>
        <end position="111"/>
    </location>
</feature>
<evidence type="ECO:0000256" key="1">
    <source>
        <dbReference type="SAM" id="MobiDB-lite"/>
    </source>
</evidence>
<dbReference type="SUPFAM" id="SSF54495">
    <property type="entry name" value="UBC-like"/>
    <property type="match status" value="1"/>
</dbReference>
<evidence type="ECO:0000259" key="2">
    <source>
        <dbReference type="PROSITE" id="PS50908"/>
    </source>
</evidence>
<dbReference type="PROSITE" id="PS50908">
    <property type="entry name" value="RWD"/>
    <property type="match status" value="1"/>
</dbReference>
<dbReference type="InterPro" id="IPR042770">
    <property type="entry name" value="RWDD4"/>
</dbReference>
<dbReference type="InterPro" id="IPR016135">
    <property type="entry name" value="UBQ-conjugating_enzyme/RWD"/>
</dbReference>
<protein>
    <recommendedName>
        <fullName evidence="2">RWD domain-containing protein</fullName>
    </recommendedName>
</protein>
<dbReference type="CDD" id="cd23817">
    <property type="entry name" value="RWD-RWDD4"/>
    <property type="match status" value="1"/>
</dbReference>
<proteinExistence type="predicted"/>
<keyword evidence="4" id="KW-1185">Reference proteome</keyword>
<dbReference type="PANTHER" id="PTHR21275">
    <property type="entry name" value="RWD DOMAIN-CONTAINING PROTEIN 4"/>
    <property type="match status" value="1"/>
</dbReference>
<dbReference type="AlphaFoldDB" id="A0AAU9XUV6"/>